<evidence type="ECO:0000313" key="2">
    <source>
        <dbReference type="EMBL" id="QHQ59800.1"/>
    </source>
</evidence>
<keyword evidence="1" id="KW-0472">Membrane</keyword>
<organism evidence="2 3">
    <name type="scientific">Anaerocolumna sedimenticola</name>
    <dbReference type="NCBI Taxonomy" id="2696063"/>
    <lineage>
        <taxon>Bacteria</taxon>
        <taxon>Bacillati</taxon>
        <taxon>Bacillota</taxon>
        <taxon>Clostridia</taxon>
        <taxon>Lachnospirales</taxon>
        <taxon>Lachnospiraceae</taxon>
        <taxon>Anaerocolumna</taxon>
    </lineage>
</organism>
<keyword evidence="1" id="KW-1133">Transmembrane helix</keyword>
<sequence length="54" mass="5729">MNIGFYACLILGLIFAIMTILFTLLGDKAAVLKSIKPNRGSLFSIADLLIGLGS</sequence>
<feature type="transmembrane region" description="Helical" evidence="1">
    <location>
        <begin position="6"/>
        <end position="26"/>
    </location>
</feature>
<protein>
    <submittedName>
        <fullName evidence="2">Uncharacterized protein</fullName>
    </submittedName>
</protein>
<gene>
    <name evidence="2" type="ORF">Ana3638_02425</name>
</gene>
<dbReference type="Proteomes" id="UP000464314">
    <property type="component" value="Chromosome"/>
</dbReference>
<evidence type="ECO:0000313" key="3">
    <source>
        <dbReference type="Proteomes" id="UP000464314"/>
    </source>
</evidence>
<dbReference type="RefSeq" id="WP_161836636.1">
    <property type="nucleotide sequence ID" value="NZ_CP048000.1"/>
</dbReference>
<accession>A0A6P1TF36</accession>
<dbReference type="AlphaFoldDB" id="A0A6P1TF36"/>
<dbReference type="KEGG" id="anr:Ana3638_02425"/>
<name>A0A6P1TF36_9FIRM</name>
<evidence type="ECO:0000256" key="1">
    <source>
        <dbReference type="SAM" id="Phobius"/>
    </source>
</evidence>
<proteinExistence type="predicted"/>
<reference evidence="2 3" key="1">
    <citation type="submission" date="2020-01" db="EMBL/GenBank/DDBJ databases">
        <title>Genome analysis of Anaerocolumna sp. CBA3638.</title>
        <authorList>
            <person name="Kim J."/>
            <person name="Roh S.W."/>
        </authorList>
    </citation>
    <scope>NUCLEOTIDE SEQUENCE [LARGE SCALE GENOMIC DNA]</scope>
    <source>
        <strain evidence="2 3">CBA3638</strain>
    </source>
</reference>
<keyword evidence="3" id="KW-1185">Reference proteome</keyword>
<keyword evidence="1" id="KW-0812">Transmembrane</keyword>
<dbReference type="EMBL" id="CP048000">
    <property type="protein sequence ID" value="QHQ59800.1"/>
    <property type="molecule type" value="Genomic_DNA"/>
</dbReference>